<dbReference type="Proteomes" id="UP001437256">
    <property type="component" value="Unassembled WGS sequence"/>
</dbReference>
<reference evidence="2 3" key="1">
    <citation type="submission" date="2024-05" db="EMBL/GenBank/DDBJ databases">
        <title>A draft genome resource for the thread blight pathogen Marasmius tenuissimus strain MS-2.</title>
        <authorList>
            <person name="Yulfo-Soto G.E."/>
            <person name="Baruah I.K."/>
            <person name="Amoako-Attah I."/>
            <person name="Bukari Y."/>
            <person name="Meinhardt L.W."/>
            <person name="Bailey B.A."/>
            <person name="Cohen S.P."/>
        </authorList>
    </citation>
    <scope>NUCLEOTIDE SEQUENCE [LARGE SCALE GENOMIC DNA]</scope>
    <source>
        <strain evidence="2 3">MS-2</strain>
    </source>
</reference>
<organism evidence="2 3">
    <name type="scientific">Marasmius tenuissimus</name>
    <dbReference type="NCBI Taxonomy" id="585030"/>
    <lineage>
        <taxon>Eukaryota</taxon>
        <taxon>Fungi</taxon>
        <taxon>Dikarya</taxon>
        <taxon>Basidiomycota</taxon>
        <taxon>Agaricomycotina</taxon>
        <taxon>Agaricomycetes</taxon>
        <taxon>Agaricomycetidae</taxon>
        <taxon>Agaricales</taxon>
        <taxon>Marasmiineae</taxon>
        <taxon>Marasmiaceae</taxon>
        <taxon>Marasmius</taxon>
    </lineage>
</organism>
<dbReference type="PANTHER" id="PTHR13847:SF260">
    <property type="entry name" value="FAD DEPENDENT OXIDOREDUCTASE DOMAIN-CONTAINING PROTEIN"/>
    <property type="match status" value="1"/>
</dbReference>
<name>A0ABR3A8F5_9AGAR</name>
<dbReference type="Pfam" id="PF01266">
    <property type="entry name" value="DAO"/>
    <property type="match status" value="1"/>
</dbReference>
<sequence length="412" mass="44550">MFNHLSVPLHVYGTSVDALSSTPAPPASLPATNPTKSFWLDPEDNPLAKQGSTGPFASDEVDICIIGSGITGISTLWHLVNGLKSRTKNTTVMVLEARDFCSGATGRNGGHLLPNPFLGFVAREAAHGTDETIKSYEFEQKCTEKILKFVEDEGIASEIDLVEGGHLMLLFSNEEEASTKKDYDAAVKAGMKLSDIEWIEKPVVERRYGAPYPAARSGAHNLWPAKLVTALFNASNRIAEQSNAIDLHLHTSAPVTSVLTDSQGKNVLNTPRGPVTAKYVVHATNAYAAYLLPSLHGPFGIIPTRGQVVAIRHDGGNGTEKGKETKKVSWDGNDGFEYWFPRPQRTATKDSHETPLIILGGGREIAKGFEVHVSNDSTCNEEVGEGLRKFLGSVFVGSGKGKVEREWASLSR</sequence>
<feature type="domain" description="FAD dependent oxidoreductase" evidence="1">
    <location>
        <begin position="62"/>
        <end position="409"/>
    </location>
</feature>
<evidence type="ECO:0000313" key="2">
    <source>
        <dbReference type="EMBL" id="KAL0069973.1"/>
    </source>
</evidence>
<dbReference type="PANTHER" id="PTHR13847">
    <property type="entry name" value="SARCOSINE DEHYDROGENASE-RELATED"/>
    <property type="match status" value="1"/>
</dbReference>
<proteinExistence type="predicted"/>
<keyword evidence="3" id="KW-1185">Reference proteome</keyword>
<dbReference type="InterPro" id="IPR036188">
    <property type="entry name" value="FAD/NAD-bd_sf"/>
</dbReference>
<gene>
    <name evidence="2" type="ORF">AAF712_002870</name>
</gene>
<accession>A0ABR3A8F5</accession>
<dbReference type="SUPFAM" id="SSF51905">
    <property type="entry name" value="FAD/NAD(P)-binding domain"/>
    <property type="match status" value="1"/>
</dbReference>
<dbReference type="EMBL" id="JBBXMP010000009">
    <property type="protein sequence ID" value="KAL0069973.1"/>
    <property type="molecule type" value="Genomic_DNA"/>
</dbReference>
<protein>
    <recommendedName>
        <fullName evidence="1">FAD dependent oxidoreductase domain-containing protein</fullName>
    </recommendedName>
</protein>
<comment type="caution">
    <text evidence="2">The sequence shown here is derived from an EMBL/GenBank/DDBJ whole genome shotgun (WGS) entry which is preliminary data.</text>
</comment>
<dbReference type="Gene3D" id="3.50.50.60">
    <property type="entry name" value="FAD/NAD(P)-binding domain"/>
    <property type="match status" value="1"/>
</dbReference>
<evidence type="ECO:0000259" key="1">
    <source>
        <dbReference type="Pfam" id="PF01266"/>
    </source>
</evidence>
<dbReference type="Gene3D" id="3.30.9.10">
    <property type="entry name" value="D-Amino Acid Oxidase, subunit A, domain 2"/>
    <property type="match status" value="1"/>
</dbReference>
<evidence type="ECO:0000313" key="3">
    <source>
        <dbReference type="Proteomes" id="UP001437256"/>
    </source>
</evidence>
<dbReference type="InterPro" id="IPR006076">
    <property type="entry name" value="FAD-dep_OxRdtase"/>
</dbReference>